<keyword evidence="1" id="KW-0732">Signal</keyword>
<dbReference type="EMBL" id="JAPMOS010000013">
    <property type="protein sequence ID" value="KAJ4460384.1"/>
    <property type="molecule type" value="Genomic_DNA"/>
</dbReference>
<gene>
    <name evidence="2" type="ORF">PAPYR_3403</name>
</gene>
<evidence type="ECO:0000256" key="1">
    <source>
        <dbReference type="SAM" id="SignalP"/>
    </source>
</evidence>
<keyword evidence="3" id="KW-1185">Reference proteome</keyword>
<protein>
    <submittedName>
        <fullName evidence="2">Uncharacterized protein</fullName>
    </submittedName>
</protein>
<evidence type="ECO:0000313" key="2">
    <source>
        <dbReference type="EMBL" id="KAJ4460384.1"/>
    </source>
</evidence>
<accession>A0ABQ8USQ5</accession>
<feature type="signal peptide" evidence="1">
    <location>
        <begin position="1"/>
        <end position="15"/>
    </location>
</feature>
<reference evidence="2" key="1">
    <citation type="journal article" date="2022" name="bioRxiv">
        <title>Genomics of Preaxostyla Flagellates Illuminates Evolutionary Transitions and the Path Towards Mitochondrial Loss.</title>
        <authorList>
            <person name="Novak L.V.F."/>
            <person name="Treitli S.C."/>
            <person name="Pyrih J."/>
            <person name="Halakuc P."/>
            <person name="Pipaliya S.V."/>
            <person name="Vacek V."/>
            <person name="Brzon O."/>
            <person name="Soukal P."/>
            <person name="Eme L."/>
            <person name="Dacks J.B."/>
            <person name="Karnkowska A."/>
            <person name="Elias M."/>
            <person name="Hampl V."/>
        </authorList>
    </citation>
    <scope>NUCLEOTIDE SEQUENCE</scope>
    <source>
        <strain evidence="2">RCP-MX</strain>
    </source>
</reference>
<sequence>MRALLVVLFAAAVFAMPVNETEAEAANGCPGTCQQDSKYCSGHYESGLCPGAKNIRCCISGSSSKCPGTCQDISNYCSGSYTAGLCPGGNNIQCCTKSPSPSGSCSCHFHQSGGITCSASGGGSYTDNSAYSGASGSTPADQCKVSYGPLPRGSWSIGDPYVDPQRGNPTFRLTPHGDTCGRSAFLIHAQGRSEGCICATQTMRNFIASNHCHTLTVS</sequence>
<feature type="chain" id="PRO_5047442566" evidence="1">
    <location>
        <begin position="16"/>
        <end position="218"/>
    </location>
</feature>
<proteinExistence type="predicted"/>
<comment type="caution">
    <text evidence="2">The sequence shown here is derived from an EMBL/GenBank/DDBJ whole genome shotgun (WGS) entry which is preliminary data.</text>
</comment>
<dbReference type="PANTHER" id="PTHR31698">
    <property type="entry name" value="LYSOZYME G FAMILY MEMBER"/>
    <property type="match status" value="1"/>
</dbReference>
<organism evidence="2 3">
    <name type="scientific">Paratrimastix pyriformis</name>
    <dbReference type="NCBI Taxonomy" id="342808"/>
    <lineage>
        <taxon>Eukaryota</taxon>
        <taxon>Metamonada</taxon>
        <taxon>Preaxostyla</taxon>
        <taxon>Paratrimastigidae</taxon>
        <taxon>Paratrimastix</taxon>
    </lineage>
</organism>
<name>A0ABQ8USQ5_9EUKA</name>
<evidence type="ECO:0000313" key="3">
    <source>
        <dbReference type="Proteomes" id="UP001141327"/>
    </source>
</evidence>
<dbReference type="Proteomes" id="UP001141327">
    <property type="component" value="Unassembled WGS sequence"/>
</dbReference>